<accession>A0A829YK63</accession>
<dbReference type="Gene3D" id="2.40.50.100">
    <property type="match status" value="1"/>
</dbReference>
<evidence type="ECO:0000313" key="3">
    <source>
        <dbReference type="EMBL" id="GFE83223.1"/>
    </source>
</evidence>
<dbReference type="GO" id="GO:0015562">
    <property type="term" value="F:efflux transmembrane transporter activity"/>
    <property type="evidence" value="ECO:0007669"/>
    <property type="project" value="TreeGrafter"/>
</dbReference>
<sequence>MAIPAPQPSIAGPAMDRRIEHSAWSLRRWPLGARIGIAAVIIGTACLLLIKLIAGTGERTLRLPLEQISTATVSQGLFRDLIPLNARVVPRETVYVDAIDGGRVDRIYVEAGDLVEAGQPIIALSNTNLALQVIQQESQLNQAISQLQQNEIALEQNHLVNERGLAEIDYKILNLQRAMERRETLAGKGLVSREQRDEIADELAYYRRLKPIQSDSSRRQSELRARLLPAIHDQLQNLRGNLTVVHDKLDSLVVRAPVSGRVTALDLKVGENRAPGDRLAEVTPDSGMKLVADIDEFYLSRVRTGQTATVELNGTPTDLTVRRVSPQVRNGQFQIDLDFGAERPDALVAGAAAQGRLRLGGDTDALLLPNGQFIERTGGDWLFVIAADGQSAQRRQVRLGRRSIEQLEVLDGLAPGDRVITSDYTGLDAVDRIVLTR</sequence>
<dbReference type="GO" id="GO:1990281">
    <property type="term" value="C:efflux pump complex"/>
    <property type="evidence" value="ECO:0007669"/>
    <property type="project" value="TreeGrafter"/>
</dbReference>
<dbReference type="PANTHER" id="PTHR30469">
    <property type="entry name" value="MULTIDRUG RESISTANCE PROTEIN MDTA"/>
    <property type="match status" value="1"/>
</dbReference>
<dbReference type="EMBL" id="BLJN01000006">
    <property type="protein sequence ID" value="GFE83223.1"/>
    <property type="molecule type" value="Genomic_DNA"/>
</dbReference>
<proteinExistence type="predicted"/>
<dbReference type="Pfam" id="PF25967">
    <property type="entry name" value="RND-MFP_C"/>
    <property type="match status" value="1"/>
</dbReference>
<dbReference type="PANTHER" id="PTHR30469:SF15">
    <property type="entry name" value="HLYD FAMILY OF SECRETION PROTEINS"/>
    <property type="match status" value="1"/>
</dbReference>
<dbReference type="Gene3D" id="2.40.30.170">
    <property type="match status" value="1"/>
</dbReference>
<evidence type="ECO:0000259" key="2">
    <source>
        <dbReference type="Pfam" id="PF25967"/>
    </source>
</evidence>
<reference evidence="4" key="1">
    <citation type="submission" date="2020-01" db="EMBL/GenBank/DDBJ databases">
        <title>'Steroidobacter agaridevorans' sp. nov., agar-degrading bacteria isolated from rhizosphere soils.</title>
        <authorList>
            <person name="Ikenaga M."/>
            <person name="Kataoka M."/>
            <person name="Murouchi A."/>
            <person name="Katsuragi S."/>
            <person name="Sakai M."/>
        </authorList>
    </citation>
    <scope>NUCLEOTIDE SEQUENCE [LARGE SCALE GENOMIC DNA]</scope>
    <source>
        <strain evidence="4">YU21-B</strain>
    </source>
</reference>
<feature type="transmembrane region" description="Helical" evidence="1">
    <location>
        <begin position="31"/>
        <end position="54"/>
    </location>
</feature>
<keyword evidence="1" id="KW-0812">Transmembrane</keyword>
<keyword evidence="1" id="KW-1133">Transmembrane helix</keyword>
<comment type="caution">
    <text evidence="3">The sequence shown here is derived from an EMBL/GenBank/DDBJ whole genome shotgun (WGS) entry which is preliminary data.</text>
</comment>
<keyword evidence="1" id="KW-0472">Membrane</keyword>
<dbReference type="Gene3D" id="2.40.420.20">
    <property type="match status" value="1"/>
</dbReference>
<feature type="domain" description="Multidrug resistance protein MdtA-like C-terminal permuted SH3" evidence="2">
    <location>
        <begin position="365"/>
        <end position="423"/>
    </location>
</feature>
<dbReference type="AlphaFoldDB" id="A0A829YK63"/>
<protein>
    <submittedName>
        <fullName evidence="3">ABC transporter permease</fullName>
    </submittedName>
</protein>
<dbReference type="RefSeq" id="WP_161814871.1">
    <property type="nucleotide sequence ID" value="NZ_BLJN01000006.1"/>
</dbReference>
<keyword evidence="4" id="KW-1185">Reference proteome</keyword>
<dbReference type="Proteomes" id="UP000445000">
    <property type="component" value="Unassembled WGS sequence"/>
</dbReference>
<dbReference type="InterPro" id="IPR058627">
    <property type="entry name" value="MdtA-like_C"/>
</dbReference>
<dbReference type="Gene3D" id="1.10.287.470">
    <property type="entry name" value="Helix hairpin bin"/>
    <property type="match status" value="1"/>
</dbReference>
<evidence type="ECO:0000256" key="1">
    <source>
        <dbReference type="SAM" id="Phobius"/>
    </source>
</evidence>
<organism evidence="3 4">
    <name type="scientific">Steroidobacter agaridevorans</name>
    <dbReference type="NCBI Taxonomy" id="2695856"/>
    <lineage>
        <taxon>Bacteria</taxon>
        <taxon>Pseudomonadati</taxon>
        <taxon>Pseudomonadota</taxon>
        <taxon>Gammaproteobacteria</taxon>
        <taxon>Steroidobacterales</taxon>
        <taxon>Steroidobacteraceae</taxon>
        <taxon>Steroidobacter</taxon>
    </lineage>
</organism>
<gene>
    <name evidence="3" type="ORF">GCM10011487_52230</name>
</gene>
<name>A0A829YK63_9GAMM</name>
<evidence type="ECO:0000313" key="4">
    <source>
        <dbReference type="Proteomes" id="UP000445000"/>
    </source>
</evidence>